<evidence type="ECO:0000313" key="1">
    <source>
        <dbReference type="EMBL" id="CAI6358440.1"/>
    </source>
</evidence>
<proteinExistence type="predicted"/>
<name>A0AAV0WQU6_9HEMI</name>
<evidence type="ECO:0008006" key="3">
    <source>
        <dbReference type="Google" id="ProtNLM"/>
    </source>
</evidence>
<gene>
    <name evidence="1" type="ORF">MEUPH1_LOCUS13951</name>
</gene>
<protein>
    <recommendedName>
        <fullName evidence="3">LAGLIDADG homing endonuclease</fullName>
    </recommendedName>
</protein>
<evidence type="ECO:0000313" key="2">
    <source>
        <dbReference type="Proteomes" id="UP001160148"/>
    </source>
</evidence>
<dbReference type="EMBL" id="CARXXK010000002">
    <property type="protein sequence ID" value="CAI6358440.1"/>
    <property type="molecule type" value="Genomic_DNA"/>
</dbReference>
<keyword evidence="2" id="KW-1185">Reference proteome</keyword>
<dbReference type="PANTHER" id="PTHR33053:SF24">
    <property type="entry name" value="TRANSPOSASE DOMAIN-CONTAINING PROTEIN"/>
    <property type="match status" value="1"/>
</dbReference>
<dbReference type="PANTHER" id="PTHR33053">
    <property type="entry name" value="PROTEIN, PUTATIVE-RELATED"/>
    <property type="match status" value="1"/>
</dbReference>
<dbReference type="AlphaFoldDB" id="A0AAV0WQU6"/>
<accession>A0AAV0WQU6</accession>
<reference evidence="1 2" key="1">
    <citation type="submission" date="2023-01" db="EMBL/GenBank/DDBJ databases">
        <authorList>
            <person name="Whitehead M."/>
        </authorList>
    </citation>
    <scope>NUCLEOTIDE SEQUENCE [LARGE SCALE GENOMIC DNA]</scope>
</reference>
<organism evidence="1 2">
    <name type="scientific">Macrosiphum euphorbiae</name>
    <name type="common">potato aphid</name>
    <dbReference type="NCBI Taxonomy" id="13131"/>
    <lineage>
        <taxon>Eukaryota</taxon>
        <taxon>Metazoa</taxon>
        <taxon>Ecdysozoa</taxon>
        <taxon>Arthropoda</taxon>
        <taxon>Hexapoda</taxon>
        <taxon>Insecta</taxon>
        <taxon>Pterygota</taxon>
        <taxon>Neoptera</taxon>
        <taxon>Paraneoptera</taxon>
        <taxon>Hemiptera</taxon>
        <taxon>Sternorrhyncha</taxon>
        <taxon>Aphidomorpha</taxon>
        <taxon>Aphidoidea</taxon>
        <taxon>Aphididae</taxon>
        <taxon>Macrosiphini</taxon>
        <taxon>Macrosiphum</taxon>
    </lineage>
</organism>
<dbReference type="Proteomes" id="UP001160148">
    <property type="component" value="Unassembled WGS sequence"/>
</dbReference>
<sequence length="149" mass="17128">MVKGKELKVSLQAVICDAPAKAFVFNIKGHTGKNSCPRFHSVGKWAHYRVYFPNLDSNLRTHEEFISYTDNEYHVRPVIMSEIRNFNLVLNIPIDYMHCVCIGVMKKLLLFWIGSPKHNETLSPNVINVIDEKLIHLSKYIPNKSVVFG</sequence>
<comment type="caution">
    <text evidence="1">The sequence shown here is derived from an EMBL/GenBank/DDBJ whole genome shotgun (WGS) entry which is preliminary data.</text>
</comment>